<evidence type="ECO:0000313" key="1">
    <source>
        <dbReference type="EMBL" id="SEA96623.1"/>
    </source>
</evidence>
<proteinExistence type="predicted"/>
<protein>
    <submittedName>
        <fullName evidence="1">NAD(P)-dependent dehydrogenase, short-chain alcohol dehydrogenase family</fullName>
    </submittedName>
</protein>
<dbReference type="PANTHER" id="PTHR45458:SF1">
    <property type="entry name" value="SHORT CHAIN DEHYDROGENASE"/>
    <property type="match status" value="1"/>
</dbReference>
<keyword evidence="2" id="KW-1185">Reference proteome</keyword>
<dbReference type="AlphaFoldDB" id="A0A1H4FGV7"/>
<dbReference type="InterPro" id="IPR052184">
    <property type="entry name" value="SDR_enzymes"/>
</dbReference>
<name>A0A1H4FGV7_9GAMM</name>
<evidence type="ECO:0000313" key="2">
    <source>
        <dbReference type="Proteomes" id="UP000242469"/>
    </source>
</evidence>
<dbReference type="Pfam" id="PF00106">
    <property type="entry name" value="adh_short"/>
    <property type="match status" value="1"/>
</dbReference>
<dbReference type="Gene3D" id="3.40.50.720">
    <property type="entry name" value="NAD(P)-binding Rossmann-like Domain"/>
    <property type="match status" value="1"/>
</dbReference>
<dbReference type="PANTHER" id="PTHR45458">
    <property type="entry name" value="SHORT-CHAIN DEHYDROGENASE/REDUCTASE SDR"/>
    <property type="match status" value="1"/>
</dbReference>
<dbReference type="SUPFAM" id="SSF51735">
    <property type="entry name" value="NAD(P)-binding Rossmann-fold domains"/>
    <property type="match status" value="1"/>
</dbReference>
<sequence length="232" mass="25254">MARTVLITGCNRGLGLEFAYQYARDGWHVHACARDLVHAEALQALEARFPEQINLHTLDVNKDGQIKALDRVLDNISIDLLINNAGYYGPKGVAFGTLERELWRQVLETNTLSPLMLTQALYPRIAASELKTIAFLSSKVGSITDNTAGGGYYYRSSKTALNQVVRSLSIDLSGAGVKVVALHPGWAQTDMGGSNALITPEESVTALRSLLNGLTQEQSGDFINYDGSTLPW</sequence>
<dbReference type="GO" id="GO:0016616">
    <property type="term" value="F:oxidoreductase activity, acting on the CH-OH group of donors, NAD or NADP as acceptor"/>
    <property type="evidence" value="ECO:0007669"/>
    <property type="project" value="TreeGrafter"/>
</dbReference>
<dbReference type="STRING" id="1122198.SAMN02745729_11149"/>
<dbReference type="PRINTS" id="PR00081">
    <property type="entry name" value="GDHRDH"/>
</dbReference>
<dbReference type="CDD" id="cd05325">
    <property type="entry name" value="carb_red_sniffer_like_SDR_c"/>
    <property type="match status" value="1"/>
</dbReference>
<dbReference type="EMBL" id="FNRJ01000011">
    <property type="protein sequence ID" value="SEA96623.1"/>
    <property type="molecule type" value="Genomic_DNA"/>
</dbReference>
<accession>A0A1H4FGV7</accession>
<gene>
    <name evidence="1" type="ORF">SAMN02745729_11149</name>
</gene>
<dbReference type="Proteomes" id="UP000242469">
    <property type="component" value="Unassembled WGS sequence"/>
</dbReference>
<dbReference type="RefSeq" id="WP_091827082.1">
    <property type="nucleotide sequence ID" value="NZ_FNRJ01000011.1"/>
</dbReference>
<dbReference type="InterPro" id="IPR036291">
    <property type="entry name" value="NAD(P)-bd_dom_sf"/>
</dbReference>
<dbReference type="InterPro" id="IPR002347">
    <property type="entry name" value="SDR_fam"/>
</dbReference>
<dbReference type="OrthoDB" id="5786478at2"/>
<reference evidence="2" key="1">
    <citation type="submission" date="2016-10" db="EMBL/GenBank/DDBJ databases">
        <authorList>
            <person name="Varghese N."/>
            <person name="Submissions S."/>
        </authorList>
    </citation>
    <scope>NUCLEOTIDE SEQUENCE [LARGE SCALE GENOMIC DNA]</scope>
    <source>
        <strain evidence="2">DSM 11526</strain>
    </source>
</reference>
<organism evidence="1 2">
    <name type="scientific">Marinobacterium iners DSM 11526</name>
    <dbReference type="NCBI Taxonomy" id="1122198"/>
    <lineage>
        <taxon>Bacteria</taxon>
        <taxon>Pseudomonadati</taxon>
        <taxon>Pseudomonadota</taxon>
        <taxon>Gammaproteobacteria</taxon>
        <taxon>Oceanospirillales</taxon>
        <taxon>Oceanospirillaceae</taxon>
        <taxon>Marinobacterium</taxon>
    </lineage>
</organism>